<dbReference type="SMART" id="SM00419">
    <property type="entry name" value="HTH_CRP"/>
    <property type="match status" value="1"/>
</dbReference>
<proteinExistence type="predicted"/>
<organism evidence="6 7">
    <name type="scientific">Humitalea rosea</name>
    <dbReference type="NCBI Taxonomy" id="990373"/>
    <lineage>
        <taxon>Bacteria</taxon>
        <taxon>Pseudomonadati</taxon>
        <taxon>Pseudomonadota</taxon>
        <taxon>Alphaproteobacteria</taxon>
        <taxon>Acetobacterales</taxon>
        <taxon>Roseomonadaceae</taxon>
        <taxon>Humitalea</taxon>
    </lineage>
</organism>
<dbReference type="InterPro" id="IPR018335">
    <property type="entry name" value="Tscrpt_reg_HTH_Crp-type_CS"/>
</dbReference>
<dbReference type="PROSITE" id="PS50042">
    <property type="entry name" value="CNMP_BINDING_3"/>
    <property type="match status" value="1"/>
</dbReference>
<evidence type="ECO:0000313" key="7">
    <source>
        <dbReference type="Proteomes" id="UP000249688"/>
    </source>
</evidence>
<dbReference type="InterPro" id="IPR036390">
    <property type="entry name" value="WH_DNA-bd_sf"/>
</dbReference>
<evidence type="ECO:0000256" key="1">
    <source>
        <dbReference type="ARBA" id="ARBA00023015"/>
    </source>
</evidence>
<keyword evidence="2" id="KW-0238">DNA-binding</keyword>
<evidence type="ECO:0000259" key="4">
    <source>
        <dbReference type="PROSITE" id="PS50042"/>
    </source>
</evidence>
<dbReference type="InterPro" id="IPR050397">
    <property type="entry name" value="Env_Response_Regulators"/>
</dbReference>
<dbReference type="Proteomes" id="UP000249688">
    <property type="component" value="Unassembled WGS sequence"/>
</dbReference>
<dbReference type="Pfam" id="PF13545">
    <property type="entry name" value="HTH_Crp_2"/>
    <property type="match status" value="1"/>
</dbReference>
<reference evidence="6 7" key="1">
    <citation type="submission" date="2018-06" db="EMBL/GenBank/DDBJ databases">
        <title>Genomic Encyclopedia of Archaeal and Bacterial Type Strains, Phase II (KMG-II): from individual species to whole genera.</title>
        <authorList>
            <person name="Goeker M."/>
        </authorList>
    </citation>
    <scope>NUCLEOTIDE SEQUENCE [LARGE SCALE GENOMIC DNA]</scope>
    <source>
        <strain evidence="6 7">DSM 24525</strain>
    </source>
</reference>
<dbReference type="CDD" id="cd00038">
    <property type="entry name" value="CAP_ED"/>
    <property type="match status" value="1"/>
</dbReference>
<dbReference type="PROSITE" id="PS51063">
    <property type="entry name" value="HTH_CRP_2"/>
    <property type="match status" value="1"/>
</dbReference>
<evidence type="ECO:0000256" key="2">
    <source>
        <dbReference type="ARBA" id="ARBA00023125"/>
    </source>
</evidence>
<dbReference type="PANTHER" id="PTHR24567">
    <property type="entry name" value="CRP FAMILY TRANSCRIPTIONAL REGULATORY PROTEIN"/>
    <property type="match status" value="1"/>
</dbReference>
<dbReference type="SMART" id="SM00100">
    <property type="entry name" value="cNMP"/>
    <property type="match status" value="1"/>
</dbReference>
<feature type="domain" description="Cyclic nucleotide-binding" evidence="4">
    <location>
        <begin position="47"/>
        <end position="95"/>
    </location>
</feature>
<name>A0A2W7IJE8_9PROT</name>
<sequence>MHPQFASTTAPRAMPQLYAVAPRARPSVALPSPAPVLGSLVTMRREQSVFSAGEDADYLYRVKSGCIRLTNQMQDGRRQIIEFHMPEDMFGTESLGRHALSAEAVSDAVLLRYRRQSLEQHAAENPAAARRLYDVACLGLRAAHRRMLVLGRKAAMERVASFLIDMSERIGRDEPTRFDLPMSRQDIGDYLGLTIETVSRAMSQLRREALIDLPTPHHVVLRDIAALTALSGDKG</sequence>
<dbReference type="InterPro" id="IPR018490">
    <property type="entry name" value="cNMP-bd_dom_sf"/>
</dbReference>
<dbReference type="AlphaFoldDB" id="A0A2W7IJE8"/>
<accession>A0A2W7IJE8</accession>
<dbReference type="InterPro" id="IPR000595">
    <property type="entry name" value="cNMP-bd_dom"/>
</dbReference>
<dbReference type="CDD" id="cd00092">
    <property type="entry name" value="HTH_CRP"/>
    <property type="match status" value="1"/>
</dbReference>
<dbReference type="Pfam" id="PF00027">
    <property type="entry name" value="cNMP_binding"/>
    <property type="match status" value="1"/>
</dbReference>
<dbReference type="FunFam" id="1.10.10.10:FF:000028">
    <property type="entry name" value="Fumarate/nitrate reduction transcriptional regulator Fnr"/>
    <property type="match status" value="1"/>
</dbReference>
<feature type="domain" description="HTH crp-type" evidence="5">
    <location>
        <begin position="153"/>
        <end position="225"/>
    </location>
</feature>
<dbReference type="SUPFAM" id="SSF46785">
    <property type="entry name" value="Winged helix' DNA-binding domain"/>
    <property type="match status" value="1"/>
</dbReference>
<comment type="caution">
    <text evidence="6">The sequence shown here is derived from an EMBL/GenBank/DDBJ whole genome shotgun (WGS) entry which is preliminary data.</text>
</comment>
<dbReference type="SUPFAM" id="SSF51206">
    <property type="entry name" value="cAMP-binding domain-like"/>
    <property type="match status" value="1"/>
</dbReference>
<gene>
    <name evidence="6" type="ORF">C8P66_108102</name>
</gene>
<dbReference type="Gene3D" id="2.60.120.10">
    <property type="entry name" value="Jelly Rolls"/>
    <property type="match status" value="1"/>
</dbReference>
<keyword evidence="7" id="KW-1185">Reference proteome</keyword>
<dbReference type="GO" id="GO:0005829">
    <property type="term" value="C:cytosol"/>
    <property type="evidence" value="ECO:0007669"/>
    <property type="project" value="TreeGrafter"/>
</dbReference>
<dbReference type="GO" id="GO:0003677">
    <property type="term" value="F:DNA binding"/>
    <property type="evidence" value="ECO:0007669"/>
    <property type="project" value="UniProtKB-KW"/>
</dbReference>
<dbReference type="InterPro" id="IPR036388">
    <property type="entry name" value="WH-like_DNA-bd_sf"/>
</dbReference>
<dbReference type="PANTHER" id="PTHR24567:SF75">
    <property type="entry name" value="FUMARATE AND NITRATE REDUCTION REGULATORY PROTEIN"/>
    <property type="match status" value="1"/>
</dbReference>
<dbReference type="PRINTS" id="PR00034">
    <property type="entry name" value="HTHCRP"/>
</dbReference>
<evidence type="ECO:0000259" key="5">
    <source>
        <dbReference type="PROSITE" id="PS51063"/>
    </source>
</evidence>
<dbReference type="Gene3D" id="1.10.10.10">
    <property type="entry name" value="Winged helix-like DNA-binding domain superfamily/Winged helix DNA-binding domain"/>
    <property type="match status" value="1"/>
</dbReference>
<dbReference type="EMBL" id="QKYU01000008">
    <property type="protein sequence ID" value="PZW46823.1"/>
    <property type="molecule type" value="Genomic_DNA"/>
</dbReference>
<protein>
    <submittedName>
        <fullName evidence="6">CRP/FNR family nitrogen fixation transcriptional regulator</fullName>
    </submittedName>
</protein>
<evidence type="ECO:0000256" key="3">
    <source>
        <dbReference type="ARBA" id="ARBA00023163"/>
    </source>
</evidence>
<keyword evidence="3" id="KW-0804">Transcription</keyword>
<dbReference type="PROSITE" id="PS00042">
    <property type="entry name" value="HTH_CRP_1"/>
    <property type="match status" value="1"/>
</dbReference>
<dbReference type="InterPro" id="IPR012318">
    <property type="entry name" value="HTH_CRP"/>
</dbReference>
<dbReference type="InterPro" id="IPR014710">
    <property type="entry name" value="RmlC-like_jellyroll"/>
</dbReference>
<keyword evidence="1" id="KW-0805">Transcription regulation</keyword>
<dbReference type="GO" id="GO:0003700">
    <property type="term" value="F:DNA-binding transcription factor activity"/>
    <property type="evidence" value="ECO:0007669"/>
    <property type="project" value="InterPro"/>
</dbReference>
<evidence type="ECO:0000313" key="6">
    <source>
        <dbReference type="EMBL" id="PZW46823.1"/>
    </source>
</evidence>